<sequence length="340" mass="35873">MALLTITTPGIYDLHEAPWLGGEFSGEKENRITLRFSSISPGDSLTIMTHAGDDFVDASGFAPQLYIYLGRGNDTLYLGGFSPFNDGRPIYFDQAGNDVVHTVQYAFLHAGYGNDSFIGETFGSQIVSFQFLTDLLENTTAATQGIQIDLAKKVRQDLGVFGKDLILNFDGVVGTEGHDRIAGSASYNELEGAGGNDTILGRAGVDQINGGDGADILIGGAGADTFDLMAHDNAKDTVRYQSMQDSAAQMALGAGDVINGFAVGEDKIDLSPIDANAAQKGNQAFVFRATGDFRSKAGEVLVEISGSDSLVLVDIDGDSAPEMVIRVAGVTNLTASDFIL</sequence>
<evidence type="ECO:0000256" key="4">
    <source>
        <dbReference type="ARBA" id="ARBA00022737"/>
    </source>
</evidence>
<dbReference type="Pfam" id="PF00353">
    <property type="entry name" value="HemolysinCabind"/>
    <property type="match status" value="2"/>
</dbReference>
<name>A0A918TUI6_9RHOB</name>
<dbReference type="AlphaFoldDB" id="A0A918TUI6"/>
<dbReference type="GO" id="GO:0005615">
    <property type="term" value="C:extracellular space"/>
    <property type="evidence" value="ECO:0007669"/>
    <property type="project" value="InterPro"/>
</dbReference>
<keyword evidence="4" id="KW-0677">Repeat</keyword>
<dbReference type="EMBL" id="BMYJ01000009">
    <property type="protein sequence ID" value="GHC62566.1"/>
    <property type="molecule type" value="Genomic_DNA"/>
</dbReference>
<keyword evidence="3" id="KW-0964">Secreted</keyword>
<dbReference type="InterPro" id="IPR050557">
    <property type="entry name" value="RTX_toxin/Mannuronan_C5-epim"/>
</dbReference>
<comment type="subcellular location">
    <subcellularLocation>
        <location evidence="2">Secreted</location>
    </subcellularLocation>
</comment>
<dbReference type="InterPro" id="IPR011049">
    <property type="entry name" value="Serralysin-like_metalloprot_C"/>
</dbReference>
<evidence type="ECO:0000256" key="2">
    <source>
        <dbReference type="ARBA" id="ARBA00004613"/>
    </source>
</evidence>
<evidence type="ECO:0000259" key="5">
    <source>
        <dbReference type="Pfam" id="PF08548"/>
    </source>
</evidence>
<dbReference type="Gene3D" id="2.150.10.10">
    <property type="entry name" value="Serralysin-like metalloprotease, C-terminal"/>
    <property type="match status" value="1"/>
</dbReference>
<evidence type="ECO:0000313" key="7">
    <source>
        <dbReference type="Proteomes" id="UP000638981"/>
    </source>
</evidence>
<feature type="domain" description="Peptidase M10 serralysin C-terminal" evidence="5">
    <location>
        <begin position="184"/>
        <end position="339"/>
    </location>
</feature>
<gene>
    <name evidence="6" type="ORF">GCM10007315_28330</name>
</gene>
<comment type="caution">
    <text evidence="6">The sequence shown here is derived from an EMBL/GenBank/DDBJ whole genome shotgun (WGS) entry which is preliminary data.</text>
</comment>
<reference evidence="6" key="1">
    <citation type="journal article" date="2014" name="Int. J. Syst. Evol. Microbiol.">
        <title>Complete genome sequence of Corynebacterium casei LMG S-19264T (=DSM 44701T), isolated from a smear-ripened cheese.</title>
        <authorList>
            <consortium name="US DOE Joint Genome Institute (JGI-PGF)"/>
            <person name="Walter F."/>
            <person name="Albersmeier A."/>
            <person name="Kalinowski J."/>
            <person name="Ruckert C."/>
        </authorList>
    </citation>
    <scope>NUCLEOTIDE SEQUENCE</scope>
    <source>
        <strain evidence="6">KCTC 23310</strain>
    </source>
</reference>
<dbReference type="PROSITE" id="PS00330">
    <property type="entry name" value="HEMOLYSIN_CALCIUM"/>
    <property type="match status" value="2"/>
</dbReference>
<evidence type="ECO:0000313" key="6">
    <source>
        <dbReference type="EMBL" id="GHC62566.1"/>
    </source>
</evidence>
<dbReference type="InterPro" id="IPR001343">
    <property type="entry name" value="Hemolysn_Ca-bd"/>
</dbReference>
<dbReference type="SUPFAM" id="SSF51120">
    <property type="entry name" value="beta-Roll"/>
    <property type="match status" value="1"/>
</dbReference>
<dbReference type="PRINTS" id="PR00313">
    <property type="entry name" value="CABNDNGRPT"/>
</dbReference>
<dbReference type="Proteomes" id="UP000638981">
    <property type="component" value="Unassembled WGS sequence"/>
</dbReference>
<dbReference type="GO" id="GO:0005509">
    <property type="term" value="F:calcium ion binding"/>
    <property type="evidence" value="ECO:0007669"/>
    <property type="project" value="InterPro"/>
</dbReference>
<evidence type="ECO:0000256" key="3">
    <source>
        <dbReference type="ARBA" id="ARBA00022525"/>
    </source>
</evidence>
<accession>A0A918TUI6</accession>
<dbReference type="RefSeq" id="WP_189412347.1">
    <property type="nucleotide sequence ID" value="NZ_BMYJ01000009.1"/>
</dbReference>
<comment type="cofactor">
    <cofactor evidence="1">
        <name>Ca(2+)</name>
        <dbReference type="ChEBI" id="CHEBI:29108"/>
    </cofactor>
</comment>
<evidence type="ECO:0000256" key="1">
    <source>
        <dbReference type="ARBA" id="ARBA00001913"/>
    </source>
</evidence>
<keyword evidence="7" id="KW-1185">Reference proteome</keyword>
<proteinExistence type="predicted"/>
<dbReference type="InterPro" id="IPR018511">
    <property type="entry name" value="Hemolysin-typ_Ca-bd_CS"/>
</dbReference>
<dbReference type="PANTHER" id="PTHR38340:SF1">
    <property type="entry name" value="S-LAYER PROTEIN"/>
    <property type="match status" value="1"/>
</dbReference>
<organism evidence="6 7">
    <name type="scientific">Neogemmobacter tilapiae</name>
    <dbReference type="NCBI Taxonomy" id="875041"/>
    <lineage>
        <taxon>Bacteria</taxon>
        <taxon>Pseudomonadati</taxon>
        <taxon>Pseudomonadota</taxon>
        <taxon>Alphaproteobacteria</taxon>
        <taxon>Rhodobacterales</taxon>
        <taxon>Paracoccaceae</taxon>
        <taxon>Neogemmobacter</taxon>
    </lineage>
</organism>
<protein>
    <recommendedName>
        <fullName evidence="5">Peptidase M10 serralysin C-terminal domain-containing protein</fullName>
    </recommendedName>
</protein>
<dbReference type="InterPro" id="IPR013858">
    <property type="entry name" value="Peptidase_M10B_C"/>
</dbReference>
<dbReference type="PANTHER" id="PTHR38340">
    <property type="entry name" value="S-LAYER PROTEIN"/>
    <property type="match status" value="1"/>
</dbReference>
<reference evidence="6" key="2">
    <citation type="submission" date="2020-09" db="EMBL/GenBank/DDBJ databases">
        <authorList>
            <person name="Sun Q."/>
            <person name="Kim S."/>
        </authorList>
    </citation>
    <scope>NUCLEOTIDE SEQUENCE</scope>
    <source>
        <strain evidence="6">KCTC 23310</strain>
    </source>
</reference>
<dbReference type="Pfam" id="PF08548">
    <property type="entry name" value="Peptidase_M10_C"/>
    <property type="match status" value="1"/>
</dbReference>